<gene>
    <name evidence="2" type="ORF">TNCT_491831</name>
</gene>
<comment type="caution">
    <text evidence="2">The sequence shown here is derived from an EMBL/GenBank/DDBJ whole genome shotgun (WGS) entry which is preliminary data.</text>
</comment>
<reference evidence="2" key="1">
    <citation type="submission" date="2020-07" db="EMBL/GenBank/DDBJ databases">
        <title>Multicomponent nature underlies the extraordinary mechanical properties of spider dragline silk.</title>
        <authorList>
            <person name="Kono N."/>
            <person name="Nakamura H."/>
            <person name="Mori M."/>
            <person name="Yoshida Y."/>
            <person name="Ohtoshi R."/>
            <person name="Malay A.D."/>
            <person name="Moran D.A.P."/>
            <person name="Tomita M."/>
            <person name="Numata K."/>
            <person name="Arakawa K."/>
        </authorList>
    </citation>
    <scope>NUCLEOTIDE SEQUENCE</scope>
</reference>
<sequence length="107" mass="12369">MDLKSTLNQKDGLIRTRELEHTHRRISSFSLPKITSSFGHPSLRRKNAENKDTYNNVEDRAEISVENRRAGLLLLSLGRSREETLMRVLKDGPRGIINFGLCKWIKH</sequence>
<evidence type="ECO:0000313" key="2">
    <source>
        <dbReference type="EMBL" id="GFR00730.1"/>
    </source>
</evidence>
<keyword evidence="3" id="KW-1185">Reference proteome</keyword>
<feature type="region of interest" description="Disordered" evidence="1">
    <location>
        <begin position="32"/>
        <end position="51"/>
    </location>
</feature>
<organism evidence="2 3">
    <name type="scientific">Trichonephila clavata</name>
    <name type="common">Joro spider</name>
    <name type="synonym">Nephila clavata</name>
    <dbReference type="NCBI Taxonomy" id="2740835"/>
    <lineage>
        <taxon>Eukaryota</taxon>
        <taxon>Metazoa</taxon>
        <taxon>Ecdysozoa</taxon>
        <taxon>Arthropoda</taxon>
        <taxon>Chelicerata</taxon>
        <taxon>Arachnida</taxon>
        <taxon>Araneae</taxon>
        <taxon>Araneomorphae</taxon>
        <taxon>Entelegynae</taxon>
        <taxon>Araneoidea</taxon>
        <taxon>Nephilidae</taxon>
        <taxon>Trichonephila</taxon>
    </lineage>
</organism>
<dbReference type="Proteomes" id="UP000887116">
    <property type="component" value="Unassembled WGS sequence"/>
</dbReference>
<evidence type="ECO:0000313" key="3">
    <source>
        <dbReference type="Proteomes" id="UP000887116"/>
    </source>
</evidence>
<dbReference type="AlphaFoldDB" id="A0A8X6L8T4"/>
<name>A0A8X6L8T4_TRICU</name>
<proteinExistence type="predicted"/>
<dbReference type="EMBL" id="BMAO01025146">
    <property type="protein sequence ID" value="GFR00730.1"/>
    <property type="molecule type" value="Genomic_DNA"/>
</dbReference>
<protein>
    <submittedName>
        <fullName evidence="2">Uncharacterized protein</fullName>
    </submittedName>
</protein>
<evidence type="ECO:0000256" key="1">
    <source>
        <dbReference type="SAM" id="MobiDB-lite"/>
    </source>
</evidence>
<accession>A0A8X6L8T4</accession>